<dbReference type="Proteomes" id="UP000002624">
    <property type="component" value="Unassembled WGS sequence"/>
</dbReference>
<proteinExistence type="predicted"/>
<sequence>MKTRLCTLSSPPKRLLSAHVFDLAATCCDLFIIDVITADYGITGAAGIFTRGERKERIQVTSSSTFVIHHHARTRRLSSSSSRAKCSSRGRCGITPNQVRHHWWSACMLLGSQRLTQDVDFVVPTGQTRAARQELRNAGGFVIEPGTLRTHYQGVEIEILTPPSLFKEPYDAETPTMEVQQVRVLKPALILNAKCRSILGRANEDKKRTDAEDIVFLLQWFVNNPYHPKPTAAEVPNATKQFRDWFTATYCSSAENQALWAQAGFE</sequence>
<gene>
    <name evidence="1" type="ORF">HCDG_02660</name>
</gene>
<dbReference type="EMBL" id="GG692421">
    <property type="protein sequence ID" value="EER42762.1"/>
    <property type="molecule type" value="Genomic_DNA"/>
</dbReference>
<reference evidence="2" key="1">
    <citation type="submission" date="2009-05" db="EMBL/GenBank/DDBJ databases">
        <title>The genome sequence of Ajellomyces capsulatus strain H143.</title>
        <authorList>
            <person name="Champion M."/>
            <person name="Cuomo C.A."/>
            <person name="Ma L.-J."/>
            <person name="Henn M.R."/>
            <person name="Sil A."/>
            <person name="Goldman B."/>
            <person name="Young S.K."/>
            <person name="Kodira C.D."/>
            <person name="Zeng Q."/>
            <person name="Koehrsen M."/>
            <person name="Alvarado L."/>
            <person name="Berlin A.M."/>
            <person name="Borenstein D."/>
            <person name="Chen Z."/>
            <person name="Engels R."/>
            <person name="Freedman E."/>
            <person name="Gellesch M."/>
            <person name="Goldberg J."/>
            <person name="Griggs A."/>
            <person name="Gujja S."/>
            <person name="Heiman D.I."/>
            <person name="Hepburn T.A."/>
            <person name="Howarth C."/>
            <person name="Jen D."/>
            <person name="Larson L."/>
            <person name="Lewis B."/>
            <person name="Mehta T."/>
            <person name="Park D."/>
            <person name="Pearson M."/>
            <person name="Roberts A."/>
            <person name="Saif S."/>
            <person name="Shea T.D."/>
            <person name="Shenoy N."/>
            <person name="Sisk P."/>
            <person name="Stolte C."/>
            <person name="Sykes S."/>
            <person name="Walk T."/>
            <person name="White J."/>
            <person name="Yandava C."/>
            <person name="Klein B."/>
            <person name="McEwen J.G."/>
            <person name="Puccia R."/>
            <person name="Goldman G.H."/>
            <person name="Felipe M.S."/>
            <person name="Nino-Vega G."/>
            <person name="San-Blas G."/>
            <person name="Taylor J.W."/>
            <person name="Mendoza L."/>
            <person name="Galagan J.E."/>
            <person name="Nusbaum C."/>
            <person name="Birren B.W."/>
        </authorList>
    </citation>
    <scope>NUCLEOTIDE SEQUENCE [LARGE SCALE GENOMIC DNA]</scope>
    <source>
        <strain evidence="2">H143</strain>
    </source>
</reference>
<dbReference type="HOGENOM" id="CLU_1045737_0_0_1"/>
<evidence type="ECO:0000313" key="1">
    <source>
        <dbReference type="EMBL" id="EER42762.1"/>
    </source>
</evidence>
<dbReference type="OrthoDB" id="5419802at2759"/>
<dbReference type="OMA" id="YCSSAEN"/>
<evidence type="ECO:0000313" key="2">
    <source>
        <dbReference type="Proteomes" id="UP000002624"/>
    </source>
</evidence>
<dbReference type="AlphaFoldDB" id="C6H8X9"/>
<protein>
    <submittedName>
        <fullName evidence="1">Uncharacterized protein</fullName>
    </submittedName>
</protein>
<dbReference type="VEuPathDB" id="FungiDB:HCDG_02660"/>
<accession>C6H8X9</accession>
<name>C6H8X9_AJECH</name>
<organism evidence="1 2">
    <name type="scientific">Ajellomyces capsulatus (strain H143)</name>
    <name type="common">Darling's disease fungus</name>
    <name type="synonym">Histoplasma capsulatum</name>
    <dbReference type="NCBI Taxonomy" id="544712"/>
    <lineage>
        <taxon>Eukaryota</taxon>
        <taxon>Fungi</taxon>
        <taxon>Dikarya</taxon>
        <taxon>Ascomycota</taxon>
        <taxon>Pezizomycotina</taxon>
        <taxon>Eurotiomycetes</taxon>
        <taxon>Eurotiomycetidae</taxon>
        <taxon>Onygenales</taxon>
        <taxon>Ajellomycetaceae</taxon>
        <taxon>Histoplasma</taxon>
    </lineage>
</organism>